<sequence length="970" mass="108345">MASNAVIERRNKQIQDAIDGQNLKQALQLCEKRLKKGEDSSFLRAWKANILFSHADEAHCQRGVAETLQLCSASPPVSDLEALNILHNTLNEIGGHEETARALWQNAAKAKPQDLEIQLRWFRVASDAGDWKTAQKADSIPIKAAMSLQNNFPKARNYYFWAIFMCSLIERDTASSDNDRKLFGTLAYRMISKAAGSVPTDPKELLSIPRAIQTAEELYLLIKIYESQSRHKELVEILNSEHLGVSSRIAQNEWLFFTNKLSAIEKSGLWDEALKFTKELLTLDDSVTAESKPDPKYEERDDWKVWNLLLLATRKAEKQDAFQDTAEVISNYLARRPASRNAQLANLELKLQGIEFDKSTPEKVLSGCIEYFRRNQRKIYCFNDLQRYLTGLDTRLYSKFEDEASKIVEETKKSSAIPQINAYKLEYSFQLKFENTKDAIIKTESFVCRCLRDFKDAGRADAGDTPSTIEAEPTDDLCLLAAMALIRLHDAIAGSTTNCVLVQAAGILEHLLLKSPHNYEALLLLVRIYLLLGAGSLALKKFSKLSVKQIQYETVAHNLFTRLATIHPQSAPPSLDLDRKDYDPQAGLRQALLFYRNAESATTYSLSTGLDNGSYINVEGSIELRNDLKNSLCRKMWALEARRLHRIVGGPSISQYDKIGKPFVFPNNIIHMLTIRMVVLNKSPLSDKRNFEGFMNCEPRGKPAFEEYVRVGPFQKTQAINALAVSDALFNFLTMASPKASKPKLSPYLGFDINSAENELTSAEKMNIQVHHLLLKCLAAFTGETPSDAATVDNTLSRVDAYLEERLKVLVTPDSKTNGTIDLTPNSNPASPAPSWIFLHEAILLLETLKAILLFISFISKNKPYTSGDGKAKIGALKDRVKAVADEVRVQCQGLKARISSSGMLGHLVDIVHMRPGGLTGTENLEGVRTLDAEIEGLMDSASLELFCGSLMESWEDALDGVISICSTVR</sequence>
<accession>D4D6R9</accession>
<dbReference type="Gene3D" id="1.25.40.10">
    <property type="entry name" value="Tetratricopeptide repeat domain"/>
    <property type="match status" value="1"/>
</dbReference>
<keyword evidence="3" id="KW-1185">Reference proteome</keyword>
<dbReference type="InterPro" id="IPR019183">
    <property type="entry name" value="NAA25_NatB_aux_su"/>
</dbReference>
<dbReference type="OrthoDB" id="1874341at2759"/>
<proteinExistence type="inferred from homology"/>
<dbReference type="PANTHER" id="PTHR22767:SF3">
    <property type="entry name" value="N-ALPHA-ACETYLTRANSFERASE 25, NATB AUXILIARY SUBUNIT"/>
    <property type="match status" value="1"/>
</dbReference>
<dbReference type="InterPro" id="IPR011990">
    <property type="entry name" value="TPR-like_helical_dom_sf"/>
</dbReference>
<dbReference type="EMBL" id="ACYE01000145">
    <property type="protein sequence ID" value="EFE42488.1"/>
    <property type="molecule type" value="Genomic_DNA"/>
</dbReference>
<dbReference type="GeneID" id="9583126"/>
<dbReference type="Proteomes" id="UP000008383">
    <property type="component" value="Unassembled WGS sequence"/>
</dbReference>
<dbReference type="AlphaFoldDB" id="D4D6R9"/>
<reference evidence="3" key="1">
    <citation type="journal article" date="2011" name="Genome Biol.">
        <title>Comparative and functional genomics provide insights into the pathogenicity of dermatophytic fungi.</title>
        <authorList>
            <person name="Burmester A."/>
            <person name="Shelest E."/>
            <person name="Gloeckner G."/>
            <person name="Heddergott C."/>
            <person name="Schindler S."/>
            <person name="Staib P."/>
            <person name="Heidel A."/>
            <person name="Felder M."/>
            <person name="Petzold A."/>
            <person name="Szafranski K."/>
            <person name="Feuermann M."/>
            <person name="Pedruzzi I."/>
            <person name="Priebe S."/>
            <person name="Groth M."/>
            <person name="Winkler R."/>
            <person name="Li W."/>
            <person name="Kniemeyer O."/>
            <person name="Schroeckh V."/>
            <person name="Hertweck C."/>
            <person name="Hube B."/>
            <person name="White T.C."/>
            <person name="Platzer M."/>
            <person name="Guthke R."/>
            <person name="Heitman J."/>
            <person name="Woestemeyer J."/>
            <person name="Zipfel P.F."/>
            <person name="Monod M."/>
            <person name="Brakhage A.A."/>
        </authorList>
    </citation>
    <scope>NUCLEOTIDE SEQUENCE [LARGE SCALE GENOMIC DNA]</scope>
    <source>
        <strain evidence="3">HKI 0517</strain>
    </source>
</reference>
<evidence type="ECO:0000313" key="2">
    <source>
        <dbReference type="EMBL" id="EFE42488.1"/>
    </source>
</evidence>
<dbReference type="HOGENOM" id="CLU_013217_0_0_1"/>
<dbReference type="Pfam" id="PF09797">
    <property type="entry name" value="NatB_MDM20"/>
    <property type="match status" value="1"/>
</dbReference>
<gene>
    <name evidence="2" type="ORF">TRV_02796</name>
</gene>
<evidence type="ECO:0000256" key="1">
    <source>
        <dbReference type="ARBA" id="ARBA00006298"/>
    </source>
</evidence>
<dbReference type="PANTHER" id="PTHR22767">
    <property type="entry name" value="N-TERMINAL ACETYLTRANSFERASE-RELATED"/>
    <property type="match status" value="1"/>
</dbReference>
<name>D4D6R9_TRIVH</name>
<protein>
    <submittedName>
        <fullName evidence="2">Cytoskeleton organization protein (Dec1), putative</fullName>
    </submittedName>
</protein>
<comment type="caution">
    <text evidence="2">The sequence shown here is derived from an EMBL/GenBank/DDBJ whole genome shotgun (WGS) entry which is preliminary data.</text>
</comment>
<comment type="similarity">
    <text evidence="1">Belongs to the MDM20/NAA25 family.</text>
</comment>
<dbReference type="RefSeq" id="XP_003023106.1">
    <property type="nucleotide sequence ID" value="XM_003023060.1"/>
</dbReference>
<dbReference type="GO" id="GO:0031416">
    <property type="term" value="C:NatB complex"/>
    <property type="evidence" value="ECO:0007669"/>
    <property type="project" value="TreeGrafter"/>
</dbReference>
<evidence type="ECO:0000313" key="3">
    <source>
        <dbReference type="Proteomes" id="UP000008383"/>
    </source>
</evidence>
<dbReference type="KEGG" id="tve:TRV_02796"/>
<organism evidence="2 3">
    <name type="scientific">Trichophyton verrucosum (strain HKI 0517)</name>
    <dbReference type="NCBI Taxonomy" id="663202"/>
    <lineage>
        <taxon>Eukaryota</taxon>
        <taxon>Fungi</taxon>
        <taxon>Dikarya</taxon>
        <taxon>Ascomycota</taxon>
        <taxon>Pezizomycotina</taxon>
        <taxon>Eurotiomycetes</taxon>
        <taxon>Eurotiomycetidae</taxon>
        <taxon>Onygenales</taxon>
        <taxon>Arthrodermataceae</taxon>
        <taxon>Trichophyton</taxon>
    </lineage>
</organism>